<dbReference type="EMBL" id="LHZB01000118">
    <property type="protein sequence ID" value="KXV00173.1"/>
    <property type="molecule type" value="Genomic_DNA"/>
</dbReference>
<organism evidence="3 4">
    <name type="scientific">Gluconobacter potus</name>
    <dbReference type="NCBI Taxonomy" id="2724927"/>
    <lineage>
        <taxon>Bacteria</taxon>
        <taxon>Pseudomonadati</taxon>
        <taxon>Pseudomonadota</taxon>
        <taxon>Alphaproteobacteria</taxon>
        <taxon>Acetobacterales</taxon>
        <taxon>Acetobacteraceae</taxon>
        <taxon>Gluconobacter</taxon>
    </lineage>
</organism>
<dbReference type="AlphaFoldDB" id="A0A149QS93"/>
<dbReference type="Proteomes" id="UP000075573">
    <property type="component" value="Unassembled WGS sequence"/>
</dbReference>
<evidence type="ECO:0000313" key="3">
    <source>
        <dbReference type="EMBL" id="KXV00173.1"/>
    </source>
</evidence>
<evidence type="ECO:0000259" key="1">
    <source>
        <dbReference type="Pfam" id="PF06406"/>
    </source>
</evidence>
<dbReference type="Pfam" id="PF21522">
    <property type="entry name" value="MreB-like_C"/>
    <property type="match status" value="1"/>
</dbReference>
<dbReference type="Pfam" id="PF06406">
    <property type="entry name" value="StbA_N"/>
    <property type="match status" value="1"/>
</dbReference>
<name>A0A149QS93_9PROT</name>
<dbReference type="PATRIC" id="fig|442.7.peg.3302"/>
<evidence type="ECO:0000313" key="4">
    <source>
        <dbReference type="Proteomes" id="UP000075573"/>
    </source>
</evidence>
<sequence length="344" mass="36750">MTMTNETKDTSKSAPAPAIVAVDDGYAQVKLYGDGEGTPVIRSLRSSVRNGRHSIGELSGDGAISSYTTEEGQQYTVSDLVKGESTQFDGFHTSPMNRVLINHALIEAGYSGKPVVLWAGLPVGDFYEGSTKNQAAIDAKIANLRRAVTSDVPGGPVPAELVDIRIGCQAVSAFVDWFIDDDFNERDVDISRVAVVDIGGRTTDIALILNGSAFDPSRSGTENIGALDVHASLNALVNSEFRTRDAYSAAMLDKAARTGEIRLWGKTHDITHLVNAAVAEHRANLERCIRQRLGGASDIDAVIFVGGGSGLFRGIEEMFPHGAIASDPEFSNARGLYKYAKVFG</sequence>
<feature type="domain" description="Plasmid segregation protein ParM/StbA N-terminal" evidence="1">
    <location>
        <begin position="20"/>
        <end position="150"/>
    </location>
</feature>
<evidence type="ECO:0000259" key="2">
    <source>
        <dbReference type="Pfam" id="PF21522"/>
    </source>
</evidence>
<dbReference type="Gene3D" id="3.30.420.40">
    <property type="match status" value="2"/>
</dbReference>
<reference evidence="3 4" key="1">
    <citation type="submission" date="2015-06" db="EMBL/GenBank/DDBJ databases">
        <title>Improved classification and identification of acetic acid bacteria using matrix-assisted laser desorption/ionization time-of-flight mass spectrometry; Gluconobacter nephelii and Gluconobacter uchimurae are later heterotypic synonyms of Gluconobacter japonicus and Gluconobacter oxydans, respectively.</title>
        <authorList>
            <person name="Li L."/>
            <person name="Cleenwerck I."/>
            <person name="De Vuyst L."/>
            <person name="Vandamme P."/>
        </authorList>
    </citation>
    <scope>NUCLEOTIDE SEQUENCE [LARGE SCALE GENOMIC DNA]</scope>
    <source>
        <strain evidence="3 4">LMG 1764</strain>
    </source>
</reference>
<dbReference type="InterPro" id="IPR049067">
    <property type="entry name" value="MreB-like_C"/>
</dbReference>
<dbReference type="CDD" id="cd24022">
    <property type="entry name" value="ASKHA_NBD_ParM_R1-like"/>
    <property type="match status" value="1"/>
</dbReference>
<dbReference type="InterPro" id="IPR009440">
    <property type="entry name" value="ParM/StbA_N"/>
</dbReference>
<dbReference type="InterPro" id="IPR056367">
    <property type="entry name" value="ASKHA_NBD_ParM_R1-like"/>
</dbReference>
<comment type="caution">
    <text evidence="3">The sequence shown here is derived from an EMBL/GenBank/DDBJ whole genome shotgun (WGS) entry which is preliminary data.</text>
</comment>
<dbReference type="InterPro" id="IPR043129">
    <property type="entry name" value="ATPase_NBD"/>
</dbReference>
<gene>
    <name evidence="3" type="ORF">AD929_12400</name>
</gene>
<dbReference type="SUPFAM" id="SSF53067">
    <property type="entry name" value="Actin-like ATPase domain"/>
    <property type="match status" value="2"/>
</dbReference>
<protein>
    <submittedName>
        <fullName evidence="3">Uncharacterized protein</fullName>
    </submittedName>
</protein>
<accession>A0A149QS93</accession>
<feature type="domain" description="Actin homologue MreB-like C-terminal" evidence="2">
    <location>
        <begin position="195"/>
        <end position="312"/>
    </location>
</feature>
<proteinExistence type="predicted"/>